<dbReference type="GO" id="GO:0043190">
    <property type="term" value="C:ATP-binding cassette (ABC) transporter complex"/>
    <property type="evidence" value="ECO:0007669"/>
    <property type="project" value="InterPro"/>
</dbReference>
<comment type="function">
    <text evidence="1">Part of the ABC transporter complex LptBFG involved in the translocation of lipopolysaccharide (LPS) from the inner membrane to the outer membrane.</text>
</comment>
<dbReference type="InterPro" id="IPR030923">
    <property type="entry name" value="LptG"/>
</dbReference>
<organism evidence="10 11">
    <name type="scientific">Abyssibacter profundi</name>
    <dbReference type="NCBI Taxonomy" id="2182787"/>
    <lineage>
        <taxon>Bacteria</taxon>
        <taxon>Pseudomonadati</taxon>
        <taxon>Pseudomonadota</taxon>
        <taxon>Gammaproteobacteria</taxon>
        <taxon>Chromatiales</taxon>
        <taxon>Oceanococcaceae</taxon>
        <taxon>Abyssibacter</taxon>
    </lineage>
</organism>
<evidence type="ECO:0000256" key="2">
    <source>
        <dbReference type="ARBA" id="ARBA00004651"/>
    </source>
</evidence>
<comment type="caution">
    <text evidence="10">The sequence shown here is derived from an EMBL/GenBank/DDBJ whole genome shotgun (WGS) entry which is preliminary data.</text>
</comment>
<comment type="subcellular location">
    <subcellularLocation>
        <location evidence="2">Cell membrane</location>
        <topology evidence="2">Multi-pass membrane protein</topology>
    </subcellularLocation>
</comment>
<sequence>MRRIDAYLRQSVFTLTLVVGAALLAISTFITFVTELEDLGRGQYGIGAILQYVALQIPETVYIMFPVIALLGTLMGLGALAANAELVAMRAAGVSVTRLAWGVAKAGIIVGGFAFSLGEFLVPVTTPLADEIRSVARYGESARGSKDGVWLRDGRHFVFIGELVNEREIRQVELFRLADDGSLDAAIAIDTARYEDDHWAFQGVRRTEFGPDAVAVEQREVEPWPTDLTPELTPDVLRLFVLEAESLSVWGLWRYVEYLDRNGLDAESSALAFWRKLAAPITVIVMMLVAVPFVIGSLRQGGAGQRLFVGVLFGVGFYLVNEVTSSTGLIYGLSPALTAFLPTLTVAALVGLRLRSMR</sequence>
<reference evidence="10 11" key="1">
    <citation type="submission" date="2018-05" db="EMBL/GenBank/DDBJ databases">
        <title>Abyssibacter profundi OUC007T gen. nov., sp. nov, a marine bacterium isolated from seawater of the Mariana Trench.</title>
        <authorList>
            <person name="Zhou S."/>
        </authorList>
    </citation>
    <scope>NUCLEOTIDE SEQUENCE [LARGE SCALE GENOMIC DNA]</scope>
    <source>
        <strain evidence="10 11">OUC007</strain>
    </source>
</reference>
<keyword evidence="7 9" id="KW-0472">Membrane</keyword>
<dbReference type="PANTHER" id="PTHR33529:SF2">
    <property type="entry name" value="LIPOPOLYSACCHARIDE EXPORT SYSTEM PERMEASE PROTEIN LPTG"/>
    <property type="match status" value="1"/>
</dbReference>
<evidence type="ECO:0000256" key="7">
    <source>
        <dbReference type="ARBA" id="ARBA00023136"/>
    </source>
</evidence>
<accession>A0A363UNY3</accession>
<feature type="transmembrane region" description="Helical" evidence="9">
    <location>
        <begin position="61"/>
        <end position="87"/>
    </location>
</feature>
<dbReference type="OrthoDB" id="9776227at2"/>
<dbReference type="Pfam" id="PF03739">
    <property type="entry name" value="LptF_LptG"/>
    <property type="match status" value="1"/>
</dbReference>
<evidence type="ECO:0000256" key="4">
    <source>
        <dbReference type="ARBA" id="ARBA00022475"/>
    </source>
</evidence>
<comment type="subunit">
    <text evidence="8">Component of the lipopolysaccharide transport and assembly complex. The LptBFG transporter is composed of two ATP-binding proteins (LptB) and two transmembrane proteins (LptF and LptG).</text>
</comment>
<evidence type="ECO:0000256" key="8">
    <source>
        <dbReference type="ARBA" id="ARBA00026081"/>
    </source>
</evidence>
<evidence type="ECO:0000256" key="1">
    <source>
        <dbReference type="ARBA" id="ARBA00002265"/>
    </source>
</evidence>
<dbReference type="InterPro" id="IPR005495">
    <property type="entry name" value="LptG/LptF_permease"/>
</dbReference>
<keyword evidence="6 9" id="KW-1133">Transmembrane helix</keyword>
<evidence type="ECO:0000256" key="9">
    <source>
        <dbReference type="SAM" id="Phobius"/>
    </source>
</evidence>
<feature type="transmembrane region" description="Helical" evidence="9">
    <location>
        <begin position="330"/>
        <end position="352"/>
    </location>
</feature>
<evidence type="ECO:0000256" key="6">
    <source>
        <dbReference type="ARBA" id="ARBA00022989"/>
    </source>
</evidence>
<feature type="transmembrane region" description="Helical" evidence="9">
    <location>
        <begin position="12"/>
        <end position="33"/>
    </location>
</feature>
<evidence type="ECO:0000256" key="5">
    <source>
        <dbReference type="ARBA" id="ARBA00022692"/>
    </source>
</evidence>
<feature type="transmembrane region" description="Helical" evidence="9">
    <location>
        <begin position="99"/>
        <end position="118"/>
    </location>
</feature>
<keyword evidence="11" id="KW-1185">Reference proteome</keyword>
<dbReference type="PANTHER" id="PTHR33529">
    <property type="entry name" value="SLR0882 PROTEIN-RELATED"/>
    <property type="match status" value="1"/>
</dbReference>
<dbReference type="AlphaFoldDB" id="A0A363UNY3"/>
<dbReference type="GO" id="GO:0055085">
    <property type="term" value="P:transmembrane transport"/>
    <property type="evidence" value="ECO:0007669"/>
    <property type="project" value="InterPro"/>
</dbReference>
<proteinExistence type="inferred from homology"/>
<evidence type="ECO:0000313" key="10">
    <source>
        <dbReference type="EMBL" id="PWN57099.1"/>
    </source>
</evidence>
<dbReference type="GO" id="GO:0015920">
    <property type="term" value="P:lipopolysaccharide transport"/>
    <property type="evidence" value="ECO:0007669"/>
    <property type="project" value="TreeGrafter"/>
</dbReference>
<evidence type="ECO:0000256" key="3">
    <source>
        <dbReference type="ARBA" id="ARBA00007725"/>
    </source>
</evidence>
<gene>
    <name evidence="10" type="primary">lptG</name>
    <name evidence="10" type="ORF">DEH80_03975</name>
</gene>
<keyword evidence="4" id="KW-1003">Cell membrane</keyword>
<feature type="transmembrane region" description="Helical" evidence="9">
    <location>
        <begin position="307"/>
        <end position="324"/>
    </location>
</feature>
<feature type="transmembrane region" description="Helical" evidence="9">
    <location>
        <begin position="277"/>
        <end position="295"/>
    </location>
</feature>
<evidence type="ECO:0000313" key="11">
    <source>
        <dbReference type="Proteomes" id="UP000251800"/>
    </source>
</evidence>
<comment type="similarity">
    <text evidence="3">Belongs to the LptF/LptG family.</text>
</comment>
<dbReference type="RefSeq" id="WP_109719179.1">
    <property type="nucleotide sequence ID" value="NZ_QEQK01000003.1"/>
</dbReference>
<dbReference type="NCBIfam" id="TIGR04408">
    <property type="entry name" value="LptG_lptG"/>
    <property type="match status" value="1"/>
</dbReference>
<keyword evidence="5 9" id="KW-0812">Transmembrane</keyword>
<protein>
    <submittedName>
        <fullName evidence="10">LPS export ABC transporter permease LptG</fullName>
    </submittedName>
</protein>
<dbReference type="EMBL" id="QEQK01000003">
    <property type="protein sequence ID" value="PWN57099.1"/>
    <property type="molecule type" value="Genomic_DNA"/>
</dbReference>
<dbReference type="Proteomes" id="UP000251800">
    <property type="component" value="Unassembled WGS sequence"/>
</dbReference>
<name>A0A363UNY3_9GAMM</name>